<dbReference type="SUPFAM" id="SSF49265">
    <property type="entry name" value="Fibronectin type III"/>
    <property type="match status" value="1"/>
</dbReference>
<evidence type="ECO:0000256" key="9">
    <source>
        <dbReference type="ARBA" id="ARBA00023040"/>
    </source>
</evidence>
<accession>A0A2B4SH95</accession>
<dbReference type="InterPro" id="IPR000203">
    <property type="entry name" value="GPS"/>
</dbReference>
<dbReference type="InterPro" id="IPR013783">
    <property type="entry name" value="Ig-like_fold"/>
</dbReference>
<dbReference type="OrthoDB" id="5989160at2759"/>
<dbReference type="InterPro" id="IPR046338">
    <property type="entry name" value="GAIN_dom_sf"/>
</dbReference>
<evidence type="ECO:0000256" key="8">
    <source>
        <dbReference type="ARBA" id="ARBA00022989"/>
    </source>
</evidence>
<feature type="domain" description="Ig-like" evidence="21">
    <location>
        <begin position="226"/>
        <end position="317"/>
    </location>
</feature>
<comment type="similarity">
    <text evidence="2">Belongs to the G-protein coupled receptor 2 family. Adhesion G-protein coupled receptor (ADGR) subfamily.</text>
</comment>
<dbReference type="Pfam" id="PF13895">
    <property type="entry name" value="Ig_2"/>
    <property type="match status" value="1"/>
</dbReference>
<dbReference type="SUPFAM" id="SSF111418">
    <property type="entry name" value="Hormone receptor domain"/>
    <property type="match status" value="1"/>
</dbReference>
<keyword evidence="6" id="KW-0732">Signal</keyword>
<dbReference type="PRINTS" id="PR00249">
    <property type="entry name" value="GPCRSECRETIN"/>
</dbReference>
<dbReference type="InterPro" id="IPR000832">
    <property type="entry name" value="GPCR_2_secretin-like"/>
</dbReference>
<dbReference type="InterPro" id="IPR003599">
    <property type="entry name" value="Ig_sub"/>
</dbReference>
<evidence type="ECO:0000256" key="13">
    <source>
        <dbReference type="ARBA" id="ARBA00023180"/>
    </source>
</evidence>
<dbReference type="InterPro" id="IPR017983">
    <property type="entry name" value="GPCR_2_secretin-like_CS"/>
</dbReference>
<feature type="transmembrane region" description="Helical" evidence="16">
    <location>
        <begin position="1327"/>
        <end position="1350"/>
    </location>
</feature>
<dbReference type="InterPro" id="IPR032471">
    <property type="entry name" value="AGRL2-4_GAIN_subdom_A"/>
</dbReference>
<dbReference type="PROSITE" id="PS50261">
    <property type="entry name" value="G_PROTEIN_RECEP_F2_4"/>
    <property type="match status" value="1"/>
</dbReference>
<feature type="domain" description="G-protein coupled receptors family 2 profile 1" evidence="19">
    <location>
        <begin position="721"/>
        <end position="803"/>
    </location>
</feature>
<dbReference type="InterPro" id="IPR036364">
    <property type="entry name" value="SEA_dom_sf"/>
</dbReference>
<dbReference type="STRING" id="50429.A0A2B4SH95"/>
<dbReference type="Gene3D" id="2.60.220.50">
    <property type="match status" value="1"/>
</dbReference>
<dbReference type="PANTHER" id="PTHR12011:SF347">
    <property type="entry name" value="FI21270P1-RELATED"/>
    <property type="match status" value="1"/>
</dbReference>
<dbReference type="SMART" id="SM00008">
    <property type="entry name" value="HormR"/>
    <property type="match status" value="1"/>
</dbReference>
<evidence type="ECO:0000256" key="4">
    <source>
        <dbReference type="ARBA" id="ARBA00022553"/>
    </source>
</evidence>
<dbReference type="GO" id="GO:0004930">
    <property type="term" value="F:G protein-coupled receptor activity"/>
    <property type="evidence" value="ECO:0007669"/>
    <property type="project" value="UniProtKB-KW"/>
</dbReference>
<dbReference type="InterPro" id="IPR001879">
    <property type="entry name" value="GPCR_2_extracellular_dom"/>
</dbReference>
<dbReference type="GO" id="GO:0005886">
    <property type="term" value="C:plasma membrane"/>
    <property type="evidence" value="ECO:0007669"/>
    <property type="project" value="UniProtKB-SubCell"/>
</dbReference>
<keyword evidence="11" id="KW-1015">Disulfide bond</keyword>
<keyword evidence="9" id="KW-0297">G-protein coupled receptor</keyword>
<keyword evidence="10 16" id="KW-0472">Membrane</keyword>
<keyword evidence="23" id="KW-1185">Reference proteome</keyword>
<dbReference type="PROSITE" id="PS50221">
    <property type="entry name" value="GAIN_B"/>
    <property type="match status" value="1"/>
</dbReference>
<dbReference type="InterPro" id="IPR008077">
    <property type="entry name" value="GPCR_2_brain_angio_inhib"/>
</dbReference>
<feature type="compositionally biased region" description="Basic and acidic residues" evidence="15">
    <location>
        <begin position="1556"/>
        <end position="1566"/>
    </location>
</feature>
<evidence type="ECO:0000313" key="22">
    <source>
        <dbReference type="EMBL" id="PFX27917.1"/>
    </source>
</evidence>
<feature type="compositionally biased region" description="Polar residues" evidence="15">
    <location>
        <begin position="1672"/>
        <end position="1681"/>
    </location>
</feature>
<sequence>MTGTSGTVFICSYTCHCVGDFTGQHCTSLKFTARIGISQLVDRNLIPHLTDVVPPDLTNFNAQSQRSTVSMIVATATPFPKTFKWTLNGSALKLNQEPTSDRIYTTRNGGLRIRSGDYLRDEVNSQDSSLKFFTTPADSYTLATGGQFYLNCTAGGSVTPDIFWYKDNVAIKDSGDLFQYLNFNRTLRLGSLSSNSHNGFYKCVAGISGATLEITTTIKVIDKIEPVYNKEVHPFYDIREGKHGGSVTLFCNTTGGLKGSPIWYYNGEKLQYSLKFINRWSFSSSSGILTIRNLKVKDFGVFQCVVKNPVSENYRVSYLVVTVQGVLTNQVYEVKIRTENREGPGPMSPSIFGRSGQFPPLEPPADITVIYLWQGVRTNKVDLLTDHDFSGEIVEIPDHAITVKVVGGNVVTGVVTGLTPWTIYTVLVRGYNNAGLGPTSFQDVFVRTLDAKDSYYILTLRITSENFSEDLKDRISNRFKALKENVTTEITKLYSKSPWFKSATVLSFSPGSVQAEIQMQTASPNISFIEQVVSQADNLGNFSLDRNSTKLQNQAGIQNVTIQASHLTVNVTGRFVINCTVIGGPPDLLITWSKGGNIVGLSHRTKVETNGGYSRLTVRSVVASDEGVYVCQAGKGSQIGTASVAIQVIPVLRISPRIVTRRVGGEASFSCSVVRGVRQGASVFMVEVTTEESEFLNNPTNYTATNLEIPDRGEIYTRKFVCVMRSQEGSLMATSEVASLIIIKPEVLQCREELLAGVLWAATAAGHIDVKPCPPGAKGKVSRFCGVSGKWENANFVDCSSREFLRLGNEVEAVTEGFQTNFTAKQILSELVNATQSNANNTQRSPEIFGGDLVIAVNVLVKVADYNAEQGNVSEEKAVKSFVQVASNLLEPINRVTWQELENLGDSRSRILVKAVDDYGLGVAATFTGSNKSIVVQATNLLVRIDRVQEDNPLRSEGLKVAYNKSSIHLPAEAFSSSPDSRAITSVLLTLNDVLPLDKETEDKKQAVTANTTIVSSTVYPRPQNVFKRPVKIVLENKGINVLSGVDPKRECVFWRPGGGGVWQTSGCRLVAEESNINITTCECNHLTVFASLMDPHDAPINEAHKKALKIVAIVGCSISLLAVVVTMVVTVIFWRAVKSPRAKVLLNLCAAIAICCILVIGEGSARNNETGCTIMAALLHYFLLTLFCWMLCEGVLLYILLVKVFGGGADDKVKYFYLLGWGFPAVIVAISLGATQAVGYGSSKACWLDVESGLVWAFIGPAVLVILVNIVVFILVIRQMMGTQHIQNKTQIEKVKAGVKASAVVLPLLGVTWLFGLLSINTSTIGFQYVFVIFNSLQGLMIFIFHCLLNKQIQDAIKRIRDKSSSGASTTPKTKPSPAQNPKNAINITSKEAGSGSRFLTSKIFPSAKKKWSNKAQKDYEMVEHLRSQSDSTLPSKNAINDTRISDEPENPEMLLQEKLPLYENKEGSPLITCAQEKITQKDSVVETAEQNTYPDSLVTNDTRKGSSMVPSNDDILRSKDGITNHIYEKPPEDYVLLLDKTPQRDQAYLNFEEEPSKEHGDKISNDGVPSRIYENSLSENSPSDEIDSVITQEEDAFVLEDEPSIQGATPSESNDKLAGAITQVELREVPEDVKSDEDFDIKMAEIRVKVDTVQNAADAFRSHSRKSSTETRFGSTSDNYDPLFAPN</sequence>
<dbReference type="InterPro" id="IPR057244">
    <property type="entry name" value="GAIN_B"/>
</dbReference>
<keyword evidence="14" id="KW-0807">Transducer</keyword>
<dbReference type="SMART" id="SM00303">
    <property type="entry name" value="GPS"/>
    <property type="match status" value="1"/>
</dbReference>
<dbReference type="Gene3D" id="3.30.70.960">
    <property type="entry name" value="SEA domain"/>
    <property type="match status" value="1"/>
</dbReference>
<dbReference type="InterPro" id="IPR003598">
    <property type="entry name" value="Ig_sub2"/>
</dbReference>
<dbReference type="InterPro" id="IPR017981">
    <property type="entry name" value="GPCR_2-like_7TM"/>
</dbReference>
<reference evidence="23" key="1">
    <citation type="journal article" date="2017" name="bioRxiv">
        <title>Comparative analysis of the genomes of Stylophora pistillata and Acropora digitifera provides evidence for extensive differences between species of corals.</title>
        <authorList>
            <person name="Voolstra C.R."/>
            <person name="Li Y."/>
            <person name="Liew Y.J."/>
            <person name="Baumgarten S."/>
            <person name="Zoccola D."/>
            <person name="Flot J.-F."/>
            <person name="Tambutte S."/>
            <person name="Allemand D."/>
            <person name="Aranda M."/>
        </authorList>
    </citation>
    <scope>NUCLEOTIDE SEQUENCE [LARGE SCALE GENOMIC DNA]</scope>
</reference>
<evidence type="ECO:0000256" key="5">
    <source>
        <dbReference type="ARBA" id="ARBA00022692"/>
    </source>
</evidence>
<dbReference type="Pfam" id="PF13927">
    <property type="entry name" value="Ig_3"/>
    <property type="match status" value="2"/>
</dbReference>
<dbReference type="Pfam" id="PF00002">
    <property type="entry name" value="7tm_2"/>
    <property type="match status" value="1"/>
</dbReference>
<feature type="region of interest" description="Disordered" evidence="15">
    <location>
        <begin position="1497"/>
        <end position="1518"/>
    </location>
</feature>
<dbReference type="PRINTS" id="PR01694">
    <property type="entry name" value="BAIPRECURSOR"/>
</dbReference>
<comment type="caution">
    <text evidence="22">The sequence shown here is derived from an EMBL/GenBank/DDBJ whole genome shotgun (WGS) entry which is preliminary data.</text>
</comment>
<feature type="transmembrane region" description="Helical" evidence="16">
    <location>
        <begin position="1216"/>
        <end position="1235"/>
    </location>
</feature>
<evidence type="ECO:0000259" key="18">
    <source>
        <dbReference type="PROSITE" id="PS50221"/>
    </source>
</evidence>
<dbReference type="SUPFAM" id="SSF82671">
    <property type="entry name" value="SEA domain"/>
    <property type="match status" value="1"/>
</dbReference>
<keyword evidence="13" id="KW-0325">Glycoprotein</keyword>
<evidence type="ECO:0000256" key="15">
    <source>
        <dbReference type="SAM" id="MobiDB-lite"/>
    </source>
</evidence>
<feature type="region of interest" description="Disordered" evidence="15">
    <location>
        <begin position="1364"/>
        <end position="1386"/>
    </location>
</feature>
<dbReference type="SMART" id="SM00409">
    <property type="entry name" value="IG"/>
    <property type="match status" value="4"/>
</dbReference>
<evidence type="ECO:0000259" key="17">
    <source>
        <dbReference type="PROSITE" id="PS50024"/>
    </source>
</evidence>
<dbReference type="FunFam" id="1.20.1070.10:FF:000058">
    <property type="entry name" value="Adhesion G protein-coupled receptor F5"/>
    <property type="match status" value="1"/>
</dbReference>
<feature type="transmembrane region" description="Helical" evidence="16">
    <location>
        <begin position="1299"/>
        <end position="1321"/>
    </location>
</feature>
<evidence type="ECO:0000256" key="11">
    <source>
        <dbReference type="ARBA" id="ARBA00023157"/>
    </source>
</evidence>
<feature type="region of interest" description="Disordered" evidence="15">
    <location>
        <begin position="1555"/>
        <end position="1588"/>
    </location>
</feature>
<feature type="domain" description="G-protein coupled receptors family 2 profile 2" evidence="20">
    <location>
        <begin position="1109"/>
        <end position="1351"/>
    </location>
</feature>
<dbReference type="SMART" id="SM00408">
    <property type="entry name" value="IGc2"/>
    <property type="match status" value="3"/>
</dbReference>
<dbReference type="InterPro" id="IPR007110">
    <property type="entry name" value="Ig-like_dom"/>
</dbReference>
<comment type="subcellular location">
    <subcellularLocation>
        <location evidence="1">Cell membrane</location>
        <topology evidence="1">Multi-pass membrane protein</topology>
    </subcellularLocation>
</comment>
<feature type="transmembrane region" description="Helical" evidence="16">
    <location>
        <begin position="1111"/>
        <end position="1138"/>
    </location>
</feature>
<evidence type="ECO:0000256" key="16">
    <source>
        <dbReference type="SAM" id="Phobius"/>
    </source>
</evidence>
<dbReference type="PROSITE" id="PS00650">
    <property type="entry name" value="G_PROTEIN_RECEP_F2_2"/>
    <property type="match status" value="1"/>
</dbReference>
<keyword evidence="8 16" id="KW-1133">Transmembrane helix</keyword>
<dbReference type="CDD" id="cd15040">
    <property type="entry name" value="7tmB2_Adhesion"/>
    <property type="match status" value="1"/>
</dbReference>
<feature type="compositionally biased region" description="Polar residues" evidence="15">
    <location>
        <begin position="1366"/>
        <end position="1386"/>
    </location>
</feature>
<evidence type="ECO:0000256" key="14">
    <source>
        <dbReference type="ARBA" id="ARBA00023224"/>
    </source>
</evidence>
<name>A0A2B4SH95_STYPI</name>
<evidence type="ECO:0000256" key="1">
    <source>
        <dbReference type="ARBA" id="ARBA00004651"/>
    </source>
</evidence>
<dbReference type="Gene3D" id="2.60.40.10">
    <property type="entry name" value="Immunoglobulins"/>
    <property type="match status" value="4"/>
</dbReference>
<dbReference type="Gene3D" id="1.25.40.610">
    <property type="match status" value="1"/>
</dbReference>
<proteinExistence type="inferred from homology"/>
<feature type="compositionally biased region" description="Polar residues" evidence="15">
    <location>
        <begin position="1430"/>
        <end position="1444"/>
    </location>
</feature>
<dbReference type="SUPFAM" id="SSF81321">
    <property type="entry name" value="Family A G protein-coupled receptor-like"/>
    <property type="match status" value="1"/>
</dbReference>
<dbReference type="InterPro" id="IPR036116">
    <property type="entry name" value="FN3_sf"/>
</dbReference>
<feature type="domain" description="SEA" evidence="17">
    <location>
        <begin position="452"/>
        <end position="556"/>
    </location>
</feature>
<feature type="domain" description="GAIN-B" evidence="18">
    <location>
        <begin position="932"/>
        <end position="1100"/>
    </location>
</feature>
<dbReference type="InterPro" id="IPR000082">
    <property type="entry name" value="SEA_dom"/>
</dbReference>
<keyword evidence="5 16" id="KW-0812">Transmembrane</keyword>
<feature type="domain" description="Ig-like" evidence="21">
    <location>
        <begin position="558"/>
        <end position="647"/>
    </location>
</feature>
<evidence type="ECO:0000256" key="7">
    <source>
        <dbReference type="ARBA" id="ARBA00022737"/>
    </source>
</evidence>
<feature type="region of interest" description="Disordered" evidence="15">
    <location>
        <begin position="1427"/>
        <end position="1448"/>
    </location>
</feature>
<evidence type="ECO:0000256" key="10">
    <source>
        <dbReference type="ARBA" id="ARBA00023136"/>
    </source>
</evidence>
<dbReference type="PROSITE" id="PS50835">
    <property type="entry name" value="IG_LIKE"/>
    <property type="match status" value="3"/>
</dbReference>
<dbReference type="InterPro" id="IPR036179">
    <property type="entry name" value="Ig-like_dom_sf"/>
</dbReference>
<protein>
    <submittedName>
        <fullName evidence="22">Latrophilin-3</fullName>
    </submittedName>
</protein>
<dbReference type="Pfam" id="PF01390">
    <property type="entry name" value="SEA"/>
    <property type="match status" value="1"/>
</dbReference>
<organism evidence="22 23">
    <name type="scientific">Stylophora pistillata</name>
    <name type="common">Smooth cauliflower coral</name>
    <dbReference type="NCBI Taxonomy" id="50429"/>
    <lineage>
        <taxon>Eukaryota</taxon>
        <taxon>Metazoa</taxon>
        <taxon>Cnidaria</taxon>
        <taxon>Anthozoa</taxon>
        <taxon>Hexacorallia</taxon>
        <taxon>Scleractinia</taxon>
        <taxon>Astrocoeniina</taxon>
        <taxon>Pocilloporidae</taxon>
        <taxon>Stylophora</taxon>
    </lineage>
</organism>
<dbReference type="PROSITE" id="PS50024">
    <property type="entry name" value="SEA"/>
    <property type="match status" value="1"/>
</dbReference>
<dbReference type="CDD" id="cd00096">
    <property type="entry name" value="Ig"/>
    <property type="match status" value="1"/>
</dbReference>
<keyword evidence="7" id="KW-0677">Repeat</keyword>
<dbReference type="EMBL" id="LSMT01000093">
    <property type="protein sequence ID" value="PFX27917.1"/>
    <property type="molecule type" value="Genomic_DNA"/>
</dbReference>
<feature type="transmembrane region" description="Helical" evidence="16">
    <location>
        <begin position="1255"/>
        <end position="1278"/>
    </location>
</feature>
<evidence type="ECO:0000256" key="6">
    <source>
        <dbReference type="ARBA" id="ARBA00022729"/>
    </source>
</evidence>
<evidence type="ECO:0000259" key="20">
    <source>
        <dbReference type="PROSITE" id="PS50261"/>
    </source>
</evidence>
<dbReference type="Gene3D" id="4.10.1240.10">
    <property type="entry name" value="GPCR, family 2, extracellular hormone receptor domain"/>
    <property type="match status" value="1"/>
</dbReference>
<dbReference type="Pfam" id="PF02793">
    <property type="entry name" value="HRM"/>
    <property type="match status" value="1"/>
</dbReference>
<evidence type="ECO:0000259" key="19">
    <source>
        <dbReference type="PROSITE" id="PS50227"/>
    </source>
</evidence>
<feature type="domain" description="Ig-like" evidence="21">
    <location>
        <begin position="130"/>
        <end position="219"/>
    </location>
</feature>
<evidence type="ECO:0000259" key="21">
    <source>
        <dbReference type="PROSITE" id="PS50835"/>
    </source>
</evidence>
<dbReference type="GO" id="GO:0007166">
    <property type="term" value="P:cell surface receptor signaling pathway"/>
    <property type="evidence" value="ECO:0007669"/>
    <property type="project" value="InterPro"/>
</dbReference>
<gene>
    <name evidence="22" type="primary">LPHN3</name>
    <name evidence="22" type="ORF">AWC38_SpisGene7364</name>
</gene>
<dbReference type="Gene3D" id="1.20.1070.10">
    <property type="entry name" value="Rhodopsin 7-helix transmembrane proteins"/>
    <property type="match status" value="1"/>
</dbReference>
<keyword evidence="4" id="KW-0597">Phosphoprotein</keyword>
<feature type="transmembrane region" description="Helical" evidence="16">
    <location>
        <begin position="1182"/>
        <end position="1204"/>
    </location>
</feature>
<dbReference type="InterPro" id="IPR036445">
    <property type="entry name" value="GPCR_2_extracell_dom_sf"/>
</dbReference>
<dbReference type="SUPFAM" id="SSF48726">
    <property type="entry name" value="Immunoglobulin"/>
    <property type="match status" value="3"/>
</dbReference>
<keyword evidence="3" id="KW-1003">Cell membrane</keyword>
<dbReference type="PANTHER" id="PTHR12011">
    <property type="entry name" value="ADHESION G-PROTEIN COUPLED RECEPTOR"/>
    <property type="match status" value="1"/>
</dbReference>
<evidence type="ECO:0000313" key="23">
    <source>
        <dbReference type="Proteomes" id="UP000225706"/>
    </source>
</evidence>
<evidence type="ECO:0000256" key="2">
    <source>
        <dbReference type="ARBA" id="ARBA00007343"/>
    </source>
</evidence>
<evidence type="ECO:0000256" key="3">
    <source>
        <dbReference type="ARBA" id="ARBA00022475"/>
    </source>
</evidence>
<keyword evidence="12" id="KW-0675">Receptor</keyword>
<dbReference type="Pfam" id="PF16489">
    <property type="entry name" value="GAIN"/>
    <property type="match status" value="1"/>
</dbReference>
<dbReference type="PROSITE" id="PS50227">
    <property type="entry name" value="G_PROTEIN_RECEP_F2_3"/>
    <property type="match status" value="1"/>
</dbReference>
<feature type="region of interest" description="Disordered" evidence="15">
    <location>
        <begin position="1659"/>
        <end position="1689"/>
    </location>
</feature>
<dbReference type="Proteomes" id="UP000225706">
    <property type="component" value="Unassembled WGS sequence"/>
</dbReference>
<feature type="transmembrane region" description="Helical" evidence="16">
    <location>
        <begin position="1145"/>
        <end position="1162"/>
    </location>
</feature>
<evidence type="ECO:0000256" key="12">
    <source>
        <dbReference type="ARBA" id="ARBA00023170"/>
    </source>
</evidence>
<dbReference type="Pfam" id="PF01825">
    <property type="entry name" value="GPS"/>
    <property type="match status" value="1"/>
</dbReference>